<comment type="similarity">
    <text evidence="3 11">Belongs to the glycosyl hydrolase 3 family.</text>
</comment>
<dbReference type="Pfam" id="PF14310">
    <property type="entry name" value="Fn3-like"/>
    <property type="match status" value="1"/>
</dbReference>
<dbReference type="Proteomes" id="UP001215078">
    <property type="component" value="Unassembled WGS sequence"/>
</dbReference>
<reference evidence="13" key="1">
    <citation type="submission" date="2022-10" db="EMBL/GenBank/DDBJ databases">
        <title>Human gut microbiome strain richness.</title>
        <authorList>
            <person name="Chen-Liaw A."/>
        </authorList>
    </citation>
    <scope>NUCLEOTIDE SEQUENCE</scope>
    <source>
        <strain evidence="13">RTP21484st1_H8_RTP21484_190118</strain>
    </source>
</reference>
<dbReference type="RefSeq" id="WP_004323809.1">
    <property type="nucleotide sequence ID" value="NZ_CACRTD010000025.1"/>
</dbReference>
<dbReference type="GO" id="GO:0005975">
    <property type="term" value="P:carbohydrate metabolic process"/>
    <property type="evidence" value="ECO:0007669"/>
    <property type="project" value="InterPro"/>
</dbReference>
<evidence type="ECO:0000256" key="1">
    <source>
        <dbReference type="ARBA" id="ARBA00000448"/>
    </source>
</evidence>
<dbReference type="InterPro" id="IPR019800">
    <property type="entry name" value="Glyco_hydro_3_AS"/>
</dbReference>
<dbReference type="GO" id="GO:0008422">
    <property type="term" value="F:beta-glucosidase activity"/>
    <property type="evidence" value="ECO:0007669"/>
    <property type="project" value="UniProtKB-EC"/>
</dbReference>
<organism evidence="13 14">
    <name type="scientific">Bacteroides ovatus</name>
    <dbReference type="NCBI Taxonomy" id="28116"/>
    <lineage>
        <taxon>Bacteria</taxon>
        <taxon>Pseudomonadati</taxon>
        <taxon>Bacteroidota</taxon>
        <taxon>Bacteroidia</taxon>
        <taxon>Bacteroidales</taxon>
        <taxon>Bacteroidaceae</taxon>
        <taxon>Bacteroides</taxon>
    </lineage>
</organism>
<dbReference type="SUPFAM" id="SSF52279">
    <property type="entry name" value="Beta-D-glucan exohydrolase, C-terminal domain"/>
    <property type="match status" value="1"/>
</dbReference>
<dbReference type="InterPro" id="IPR001764">
    <property type="entry name" value="Glyco_hydro_3_N"/>
</dbReference>
<protein>
    <recommendedName>
        <fullName evidence="10">Periplasmic beta-glucosidase</fullName>
        <ecNumber evidence="4">3.2.1.21</ecNumber>
    </recommendedName>
</protein>
<keyword evidence="8" id="KW-0119">Carbohydrate metabolism</keyword>
<keyword evidence="6" id="KW-0574">Periplasm</keyword>
<proteinExistence type="inferred from homology"/>
<dbReference type="FunFam" id="2.60.40.10:FF:000495">
    <property type="entry name" value="Periplasmic beta-glucosidase"/>
    <property type="match status" value="1"/>
</dbReference>
<gene>
    <name evidence="13" type="primary">bglX</name>
    <name evidence="13" type="ORF">PQ628_10650</name>
</gene>
<evidence type="ECO:0000313" key="14">
    <source>
        <dbReference type="Proteomes" id="UP001215078"/>
    </source>
</evidence>
<comment type="catalytic activity">
    <reaction evidence="1">
        <text>Hydrolysis of terminal, non-reducing beta-D-glucosyl residues with release of beta-D-glucose.</text>
        <dbReference type="EC" id="3.2.1.21"/>
    </reaction>
</comment>
<dbReference type="InterPro" id="IPR002772">
    <property type="entry name" value="Glyco_hydro_3_C"/>
</dbReference>
<dbReference type="PROSITE" id="PS00775">
    <property type="entry name" value="GLYCOSYL_HYDROL_F3"/>
    <property type="match status" value="1"/>
</dbReference>
<dbReference type="SUPFAM" id="SSF51445">
    <property type="entry name" value="(Trans)glycosidases"/>
    <property type="match status" value="1"/>
</dbReference>
<dbReference type="AlphaFoldDB" id="A0A413VEQ3"/>
<keyword evidence="5" id="KW-0732">Signal</keyword>
<evidence type="ECO:0000313" key="13">
    <source>
        <dbReference type="EMBL" id="MDC7958667.1"/>
    </source>
</evidence>
<comment type="subcellular location">
    <subcellularLocation>
        <location evidence="2">Periplasm</location>
    </subcellularLocation>
</comment>
<dbReference type="PANTHER" id="PTHR42715">
    <property type="entry name" value="BETA-GLUCOSIDASE"/>
    <property type="match status" value="1"/>
</dbReference>
<name>A0A413VEQ3_BACOV</name>
<dbReference type="PRINTS" id="PR00133">
    <property type="entry name" value="GLHYDRLASE3"/>
</dbReference>
<comment type="caution">
    <text evidence="13">The sequence shown here is derived from an EMBL/GenBank/DDBJ whole genome shotgun (WGS) entry which is preliminary data.</text>
</comment>
<dbReference type="Pfam" id="PF01915">
    <property type="entry name" value="Glyco_hydro_3_C"/>
    <property type="match status" value="1"/>
</dbReference>
<evidence type="ECO:0000256" key="7">
    <source>
        <dbReference type="ARBA" id="ARBA00022801"/>
    </source>
</evidence>
<dbReference type="FunFam" id="3.20.20.300:FF:000005">
    <property type="entry name" value="Periplasmic beta-glucosidase"/>
    <property type="match status" value="1"/>
</dbReference>
<dbReference type="InterPro" id="IPR036881">
    <property type="entry name" value="Glyco_hydro_3_C_sf"/>
</dbReference>
<feature type="domain" description="Fibronectin type III-like" evidence="12">
    <location>
        <begin position="660"/>
        <end position="729"/>
    </location>
</feature>
<evidence type="ECO:0000256" key="10">
    <source>
        <dbReference type="ARBA" id="ARBA00067498"/>
    </source>
</evidence>
<dbReference type="PANTHER" id="PTHR42715:SF10">
    <property type="entry name" value="BETA-GLUCOSIDASE"/>
    <property type="match status" value="1"/>
</dbReference>
<evidence type="ECO:0000256" key="5">
    <source>
        <dbReference type="ARBA" id="ARBA00022729"/>
    </source>
</evidence>
<dbReference type="InterPro" id="IPR026891">
    <property type="entry name" value="Fn3-like"/>
</dbReference>
<evidence type="ECO:0000256" key="6">
    <source>
        <dbReference type="ARBA" id="ARBA00022764"/>
    </source>
</evidence>
<dbReference type="Gene3D" id="3.40.50.1700">
    <property type="entry name" value="Glycoside hydrolase family 3 C-terminal domain"/>
    <property type="match status" value="1"/>
</dbReference>
<evidence type="ECO:0000256" key="4">
    <source>
        <dbReference type="ARBA" id="ARBA00012744"/>
    </source>
</evidence>
<dbReference type="InterPro" id="IPR017853">
    <property type="entry name" value="GH"/>
</dbReference>
<evidence type="ECO:0000259" key="12">
    <source>
        <dbReference type="SMART" id="SM01217"/>
    </source>
</evidence>
<accession>A0A413VEQ3</accession>
<dbReference type="GO" id="GO:0042597">
    <property type="term" value="C:periplasmic space"/>
    <property type="evidence" value="ECO:0007669"/>
    <property type="project" value="UniProtKB-SubCell"/>
</dbReference>
<dbReference type="Gene3D" id="2.60.40.10">
    <property type="entry name" value="Immunoglobulins"/>
    <property type="match status" value="1"/>
</dbReference>
<dbReference type="InterPro" id="IPR013783">
    <property type="entry name" value="Ig-like_fold"/>
</dbReference>
<dbReference type="Pfam" id="PF00933">
    <property type="entry name" value="Glyco_hydro_3"/>
    <property type="match status" value="1"/>
</dbReference>
<dbReference type="Gene3D" id="3.20.20.300">
    <property type="entry name" value="Glycoside hydrolase, family 3, N-terminal domain"/>
    <property type="match status" value="1"/>
</dbReference>
<evidence type="ECO:0000256" key="11">
    <source>
        <dbReference type="RuleBase" id="RU361161"/>
    </source>
</evidence>
<dbReference type="SMART" id="SM01217">
    <property type="entry name" value="Fn3_like"/>
    <property type="match status" value="1"/>
</dbReference>
<dbReference type="InterPro" id="IPR050288">
    <property type="entry name" value="Cellulose_deg_GH3"/>
</dbReference>
<evidence type="ECO:0000256" key="9">
    <source>
        <dbReference type="ARBA" id="ARBA00023295"/>
    </source>
</evidence>
<evidence type="ECO:0000256" key="3">
    <source>
        <dbReference type="ARBA" id="ARBA00005336"/>
    </source>
</evidence>
<keyword evidence="7 11" id="KW-0378">Hydrolase</keyword>
<dbReference type="EC" id="3.2.1.21" evidence="4"/>
<dbReference type="NCBIfam" id="NF011678">
    <property type="entry name" value="PRK15098.1"/>
    <property type="match status" value="1"/>
</dbReference>
<dbReference type="FunFam" id="3.40.50.1700:FF:000004">
    <property type="entry name" value="Periplasmic beta-glucosidase"/>
    <property type="match status" value="1"/>
</dbReference>
<keyword evidence="9 11" id="KW-0326">Glycosidase</keyword>
<dbReference type="InterPro" id="IPR036962">
    <property type="entry name" value="Glyco_hydro_3_N_sf"/>
</dbReference>
<sequence>MITSARILIIIFILCFSIQAKAQDKTIEQKVDSILNLMTLEEKIGQLNLYAGRMNPTGPITMRDDDDEAIRRGDVGMVFNIVGAKRTREIQRIAVEESRLKIPLLIGFDVVHGYRTIFPIPLGESASWDLDLMRRTARASADEASAMGIHWTFSPMVDVCRDARWGRIMEGGGEDPYLNSLIAKAKVEGYQRKNLKEMGALIACAKHFAAYGATIDGRDYNTADISDVTLRNVYLPPFKAAVESGVHSLMAGYHELNGTPTSASSYLMTDILRREWNFDGFVVSDWGSIREVAMHGFAEDRKDAAMKSFNAGLDVDMESSAYLKHMKELVQEGKVSVKQIENSVRHVLRMKYATGVMDDPYRYCSQEREDTVILKKEYLELAREAACKSMVLLKNENQLLPLSEKLKSVAIIGPLADSKKDMPGSWSKSCDPNDMQTFLEAITERYGNKMKINYVKGCEVEGDERSGFADALKVAAKSDVIVATMGEAKELSGEASSRSNLSLPGVQEELLKELKKLGKPIVLVLFNGRPLTIPWASGNMDAILETWFPGNQAGNAIVDVLFGQFNPQGKLTVSFPRTVGQVPIFYNHKNTGRPEGFYESVFITKYLDSPNQPLFPFGYGLSYTTFEYSEIQMEDKQLTRDGKLNVSVKVKNTGKYKGTETVQLYIRDLVASVTRPVKELKSFRKVELKPGEEKKVEFVITEKDLRFWNDKKQFISEPGKFHLFIGTDSENVKKAEFVLL</sequence>
<evidence type="ECO:0000256" key="8">
    <source>
        <dbReference type="ARBA" id="ARBA00023277"/>
    </source>
</evidence>
<dbReference type="EMBL" id="JAQQPO010000011">
    <property type="protein sequence ID" value="MDC7958667.1"/>
    <property type="molecule type" value="Genomic_DNA"/>
</dbReference>
<evidence type="ECO:0000256" key="2">
    <source>
        <dbReference type="ARBA" id="ARBA00004418"/>
    </source>
</evidence>